<dbReference type="GO" id="GO:0008236">
    <property type="term" value="F:serine-type peptidase activity"/>
    <property type="evidence" value="ECO:0007669"/>
    <property type="project" value="UniProtKB-KW"/>
</dbReference>
<dbReference type="EMBL" id="MGKJ01000016">
    <property type="protein sequence ID" value="OGN23683.1"/>
    <property type="molecule type" value="Genomic_DNA"/>
</dbReference>
<feature type="transmembrane region" description="Helical" evidence="5">
    <location>
        <begin position="12"/>
        <end position="33"/>
    </location>
</feature>
<feature type="domain" description="Peptidase S49" evidence="6">
    <location>
        <begin position="148"/>
        <end position="298"/>
    </location>
</feature>
<keyword evidence="5" id="KW-0472">Membrane</keyword>
<dbReference type="InterPro" id="IPR004635">
    <property type="entry name" value="Pept_S49_SppA"/>
</dbReference>
<dbReference type="Pfam" id="PF01343">
    <property type="entry name" value="Peptidase_S49"/>
    <property type="match status" value="1"/>
</dbReference>
<keyword evidence="5" id="KW-0812">Transmembrane</keyword>
<dbReference type="InterPro" id="IPR047272">
    <property type="entry name" value="S49_SppA_C"/>
</dbReference>
<accession>A0A1F8GEE0</accession>
<dbReference type="PANTHER" id="PTHR42987">
    <property type="entry name" value="PEPTIDASE S49"/>
    <property type="match status" value="1"/>
</dbReference>
<evidence type="ECO:0000256" key="5">
    <source>
        <dbReference type="SAM" id="Phobius"/>
    </source>
</evidence>
<gene>
    <name evidence="7" type="ORF">A3A13_00010</name>
</gene>
<evidence type="ECO:0000256" key="1">
    <source>
        <dbReference type="ARBA" id="ARBA00008683"/>
    </source>
</evidence>
<dbReference type="NCBIfam" id="TIGR00706">
    <property type="entry name" value="SppA_dom"/>
    <property type="match status" value="1"/>
</dbReference>
<keyword evidence="5" id="KW-1133">Transmembrane helix</keyword>
<keyword evidence="3" id="KW-0378">Hydrolase</keyword>
<organism evidence="7 8">
    <name type="scientific">Candidatus Yanofskybacteria bacterium RIFCSPLOWO2_01_FULL_43_22</name>
    <dbReference type="NCBI Taxonomy" id="1802695"/>
    <lineage>
        <taxon>Bacteria</taxon>
        <taxon>Candidatus Yanofskyibacteriota</taxon>
    </lineage>
</organism>
<dbReference type="CDD" id="cd07023">
    <property type="entry name" value="S49_Sppa_N_C"/>
    <property type="match status" value="1"/>
</dbReference>
<evidence type="ECO:0000259" key="6">
    <source>
        <dbReference type="Pfam" id="PF01343"/>
    </source>
</evidence>
<reference evidence="7 8" key="1">
    <citation type="journal article" date="2016" name="Nat. Commun.">
        <title>Thousands of microbial genomes shed light on interconnected biogeochemical processes in an aquifer system.</title>
        <authorList>
            <person name="Anantharaman K."/>
            <person name="Brown C.T."/>
            <person name="Hug L.A."/>
            <person name="Sharon I."/>
            <person name="Castelle C.J."/>
            <person name="Probst A.J."/>
            <person name="Thomas B.C."/>
            <person name="Singh A."/>
            <person name="Wilkins M.J."/>
            <person name="Karaoz U."/>
            <person name="Brodie E.L."/>
            <person name="Williams K.H."/>
            <person name="Hubbard S.S."/>
            <person name="Banfield J.F."/>
        </authorList>
    </citation>
    <scope>NUCLEOTIDE SEQUENCE [LARGE SCALE GENOMIC DNA]</scope>
</reference>
<protein>
    <recommendedName>
        <fullName evidence="6">Peptidase S49 domain-containing protein</fullName>
    </recommendedName>
</protein>
<dbReference type="AlphaFoldDB" id="A0A1F8GEE0"/>
<comment type="caution">
    <text evidence="7">The sequence shown here is derived from an EMBL/GenBank/DDBJ whole genome shotgun (WGS) entry which is preliminary data.</text>
</comment>
<dbReference type="STRING" id="1802695.A3A13_00010"/>
<dbReference type="Proteomes" id="UP000178911">
    <property type="component" value="Unassembled WGS sequence"/>
</dbReference>
<evidence type="ECO:0000256" key="2">
    <source>
        <dbReference type="ARBA" id="ARBA00022670"/>
    </source>
</evidence>
<dbReference type="GO" id="GO:0006508">
    <property type="term" value="P:proteolysis"/>
    <property type="evidence" value="ECO:0007669"/>
    <property type="project" value="UniProtKB-KW"/>
</dbReference>
<name>A0A1F8GEE0_9BACT</name>
<sequence length="349" mass="38492">MAPWFTRAMIRGLIGPVAYGIVSILVCLFYLWVFGSVFGGNNLSNSGKVYKNYTEKIFVDEITADQETLGEYKKASEQLVSLEAKEGTFVVIPITGSILGDNAQRIWDQLYIATRITQNTKAIIFFVDSPGGGVTESDHLFEEIRKIRTTGIKTVTFVNGLSASGAYYITAQSDKIISSPTAIVGSIGVIWESINVEELSRKIGISVDVIKSSDMKDIGSPFKKMSDGEKVVLRRVVNHSYDRFKSIVRKGRGLSASQVNLVATGEVWHSEDSRKLGLIDEVGYINKAIDVAMELTGVRMPTIVQYEESLTLWDALGTRSPFIGLVKNLDNAVNNPGILAPKLFYMWIP</sequence>
<dbReference type="InterPro" id="IPR002142">
    <property type="entry name" value="Peptidase_S49"/>
</dbReference>
<dbReference type="Gene3D" id="3.90.226.10">
    <property type="entry name" value="2-enoyl-CoA Hydratase, Chain A, domain 1"/>
    <property type="match status" value="2"/>
</dbReference>
<dbReference type="PANTHER" id="PTHR42987:SF4">
    <property type="entry name" value="PROTEASE SOHB-RELATED"/>
    <property type="match status" value="1"/>
</dbReference>
<comment type="similarity">
    <text evidence="1">Belongs to the peptidase S49 family.</text>
</comment>
<dbReference type="InterPro" id="IPR029045">
    <property type="entry name" value="ClpP/crotonase-like_dom_sf"/>
</dbReference>
<evidence type="ECO:0000256" key="4">
    <source>
        <dbReference type="ARBA" id="ARBA00022825"/>
    </source>
</evidence>
<evidence type="ECO:0000313" key="7">
    <source>
        <dbReference type="EMBL" id="OGN23683.1"/>
    </source>
</evidence>
<evidence type="ECO:0000313" key="8">
    <source>
        <dbReference type="Proteomes" id="UP000178911"/>
    </source>
</evidence>
<keyword evidence="2" id="KW-0645">Protease</keyword>
<evidence type="ECO:0000256" key="3">
    <source>
        <dbReference type="ARBA" id="ARBA00022801"/>
    </source>
</evidence>
<proteinExistence type="inferred from homology"/>
<dbReference type="SUPFAM" id="SSF52096">
    <property type="entry name" value="ClpP/crotonase"/>
    <property type="match status" value="1"/>
</dbReference>
<keyword evidence="4" id="KW-0720">Serine protease</keyword>